<dbReference type="SUPFAM" id="SSF55811">
    <property type="entry name" value="Nudix"/>
    <property type="match status" value="1"/>
</dbReference>
<dbReference type="PRINTS" id="PR00502">
    <property type="entry name" value="NUDIXFAMILY"/>
</dbReference>
<keyword evidence="6" id="KW-0227">DNA damage</keyword>
<evidence type="ECO:0000313" key="15">
    <source>
        <dbReference type="EMBL" id="CUO12895.1"/>
    </source>
</evidence>
<comment type="similarity">
    <text evidence="2">Belongs to the Nudix hydrolase family.</text>
</comment>
<evidence type="ECO:0000256" key="3">
    <source>
        <dbReference type="ARBA" id="ARBA00022457"/>
    </source>
</evidence>
<feature type="domain" description="Nudix hydrolase" evidence="14">
    <location>
        <begin position="1"/>
        <end position="126"/>
    </location>
</feature>
<evidence type="ECO:0000256" key="5">
    <source>
        <dbReference type="ARBA" id="ARBA00022723"/>
    </source>
</evidence>
<dbReference type="InterPro" id="IPR015797">
    <property type="entry name" value="NUDIX_hydrolase-like_dom_sf"/>
</dbReference>
<evidence type="ECO:0000259" key="14">
    <source>
        <dbReference type="PROSITE" id="PS51462"/>
    </source>
</evidence>
<organism evidence="15 16">
    <name type="scientific">Clostridium disporicum</name>
    <dbReference type="NCBI Taxonomy" id="84024"/>
    <lineage>
        <taxon>Bacteria</taxon>
        <taxon>Bacillati</taxon>
        <taxon>Bacillota</taxon>
        <taxon>Clostridia</taxon>
        <taxon>Eubacteriales</taxon>
        <taxon>Clostridiaceae</taxon>
        <taxon>Clostridium</taxon>
    </lineage>
</organism>
<comment type="catalytic activity">
    <reaction evidence="10">
        <text>8-oxo-dGTP + H2O = 8-oxo-dGMP + diphosphate + H(+)</text>
        <dbReference type="Rhea" id="RHEA:31575"/>
        <dbReference type="ChEBI" id="CHEBI:15377"/>
        <dbReference type="ChEBI" id="CHEBI:15378"/>
        <dbReference type="ChEBI" id="CHEBI:33019"/>
        <dbReference type="ChEBI" id="CHEBI:63224"/>
        <dbReference type="ChEBI" id="CHEBI:77896"/>
        <dbReference type="EC" id="3.6.1.55"/>
    </reaction>
</comment>
<evidence type="ECO:0000256" key="7">
    <source>
        <dbReference type="ARBA" id="ARBA00022801"/>
    </source>
</evidence>
<keyword evidence="8 13" id="KW-0460">Magnesium</keyword>
<dbReference type="OrthoDB" id="9810648at2"/>
<gene>
    <name evidence="15" type="primary">mutT</name>
    <name evidence="15" type="ORF">ERS852470_01508</name>
</gene>
<dbReference type="GO" id="GO:0046872">
    <property type="term" value="F:metal ion binding"/>
    <property type="evidence" value="ECO:0007669"/>
    <property type="project" value="UniProtKB-KW"/>
</dbReference>
<dbReference type="InterPro" id="IPR003561">
    <property type="entry name" value="Mutator_MutT"/>
</dbReference>
<dbReference type="GO" id="GO:0035539">
    <property type="term" value="F:8-oxo-7,8-dihydrodeoxyguanosine triphosphate pyrophosphatase activity"/>
    <property type="evidence" value="ECO:0007669"/>
    <property type="project" value="UniProtKB-EC"/>
</dbReference>
<dbReference type="GO" id="GO:0008413">
    <property type="term" value="F:8-oxo-7,8-dihydroguanosine triphosphate pyrophosphatase activity"/>
    <property type="evidence" value="ECO:0007669"/>
    <property type="project" value="InterPro"/>
</dbReference>
<keyword evidence="5 13" id="KW-0479">Metal-binding</keyword>
<dbReference type="InterPro" id="IPR000086">
    <property type="entry name" value="NUDIX_hydrolase_dom"/>
</dbReference>
<dbReference type="PANTHER" id="PTHR47707">
    <property type="entry name" value="8-OXO-DGTP DIPHOSPHATASE"/>
    <property type="match status" value="1"/>
</dbReference>
<keyword evidence="4" id="KW-0235">DNA replication</keyword>
<evidence type="ECO:0000256" key="11">
    <source>
        <dbReference type="ARBA" id="ARBA00038905"/>
    </source>
</evidence>
<dbReference type="CDD" id="cd03425">
    <property type="entry name" value="NUDIX_MutT_NudA_like"/>
    <property type="match status" value="1"/>
</dbReference>
<dbReference type="AlphaFoldDB" id="A0A174CMC7"/>
<reference evidence="15 16" key="1">
    <citation type="submission" date="2015-09" db="EMBL/GenBank/DDBJ databases">
        <authorList>
            <consortium name="Pathogen Informatics"/>
        </authorList>
    </citation>
    <scope>NUCLEOTIDE SEQUENCE [LARGE SCALE GENOMIC DNA]</scope>
    <source>
        <strain evidence="15 16">2789STDY5834855</strain>
    </source>
</reference>
<dbReference type="PROSITE" id="PS51462">
    <property type="entry name" value="NUDIX"/>
    <property type="match status" value="1"/>
</dbReference>
<evidence type="ECO:0000256" key="9">
    <source>
        <dbReference type="ARBA" id="ARBA00023204"/>
    </source>
</evidence>
<dbReference type="GO" id="GO:0006281">
    <property type="term" value="P:DNA repair"/>
    <property type="evidence" value="ECO:0007669"/>
    <property type="project" value="UniProtKB-KW"/>
</dbReference>
<evidence type="ECO:0000313" key="16">
    <source>
        <dbReference type="Proteomes" id="UP000095558"/>
    </source>
</evidence>
<dbReference type="EC" id="3.6.1.55" evidence="11"/>
<dbReference type="PANTHER" id="PTHR47707:SF1">
    <property type="entry name" value="NUDIX HYDROLASE FAMILY PROTEIN"/>
    <property type="match status" value="1"/>
</dbReference>
<evidence type="ECO:0000256" key="4">
    <source>
        <dbReference type="ARBA" id="ARBA00022705"/>
    </source>
</evidence>
<protein>
    <recommendedName>
        <fullName evidence="11">8-oxo-dGTP diphosphatase</fullName>
        <ecNumber evidence="11">3.6.1.55</ecNumber>
    </recommendedName>
</protein>
<dbReference type="GO" id="GO:0044715">
    <property type="term" value="F:8-oxo-dGDP phosphatase activity"/>
    <property type="evidence" value="ECO:0007669"/>
    <property type="project" value="TreeGrafter"/>
</dbReference>
<dbReference type="Gene3D" id="3.90.79.10">
    <property type="entry name" value="Nucleoside Triphosphate Pyrophosphohydrolase"/>
    <property type="match status" value="1"/>
</dbReference>
<sequence>MKTIEVVAAIIKKQDKIFITRRSYGEFADMWEFPGGKIELGESREEALIREVKEELELDINNLEYLTTVEYDYPNFHLTMHCFICEICGGELVLNAHNDAKWVSLEELSTQKWVPADVEVVEKILNDFKINKID</sequence>
<dbReference type="RefSeq" id="WP_055276185.1">
    <property type="nucleotide sequence ID" value="NZ_CYZV01000014.1"/>
</dbReference>
<keyword evidence="3" id="KW-0515">Mutator protein</keyword>
<name>A0A174CMC7_9CLOT</name>
<dbReference type="GO" id="GO:0044716">
    <property type="term" value="F:8-oxo-GDP phosphatase activity"/>
    <property type="evidence" value="ECO:0007669"/>
    <property type="project" value="TreeGrafter"/>
</dbReference>
<evidence type="ECO:0000256" key="12">
    <source>
        <dbReference type="PIRSR" id="PIRSR603561-1"/>
    </source>
</evidence>
<evidence type="ECO:0000256" key="6">
    <source>
        <dbReference type="ARBA" id="ARBA00022763"/>
    </source>
</evidence>
<evidence type="ECO:0000256" key="10">
    <source>
        <dbReference type="ARBA" id="ARBA00035861"/>
    </source>
</evidence>
<proteinExistence type="inferred from homology"/>
<dbReference type="Pfam" id="PF00293">
    <property type="entry name" value="NUDIX"/>
    <property type="match status" value="1"/>
</dbReference>
<feature type="binding site" evidence="12">
    <location>
        <position position="22"/>
    </location>
    <ligand>
        <name>8-oxo-dGTP</name>
        <dbReference type="ChEBI" id="CHEBI:77896"/>
    </ligand>
</feature>
<dbReference type="Proteomes" id="UP000095558">
    <property type="component" value="Unassembled WGS sequence"/>
</dbReference>
<dbReference type="InterPro" id="IPR047127">
    <property type="entry name" value="MutT-like"/>
</dbReference>
<evidence type="ECO:0000256" key="2">
    <source>
        <dbReference type="ARBA" id="ARBA00005582"/>
    </source>
</evidence>
<dbReference type="NCBIfam" id="TIGR00586">
    <property type="entry name" value="mutt"/>
    <property type="match status" value="1"/>
</dbReference>
<evidence type="ECO:0000256" key="8">
    <source>
        <dbReference type="ARBA" id="ARBA00022842"/>
    </source>
</evidence>
<dbReference type="InterPro" id="IPR020476">
    <property type="entry name" value="Nudix_hydrolase"/>
</dbReference>
<feature type="binding site" evidence="12">
    <location>
        <begin position="32"/>
        <end position="35"/>
    </location>
    <ligand>
        <name>8-oxo-dGTP</name>
        <dbReference type="ChEBI" id="CHEBI:77896"/>
    </ligand>
</feature>
<dbReference type="EMBL" id="CYZV01000014">
    <property type="protein sequence ID" value="CUO12895.1"/>
    <property type="molecule type" value="Genomic_DNA"/>
</dbReference>
<comment type="cofactor">
    <cofactor evidence="1 13">
        <name>Mg(2+)</name>
        <dbReference type="ChEBI" id="CHEBI:18420"/>
    </cofactor>
</comment>
<feature type="binding site" evidence="13">
    <location>
        <position position="55"/>
    </location>
    <ligand>
        <name>Mg(2+)</name>
        <dbReference type="ChEBI" id="CHEBI:18420"/>
    </ligand>
</feature>
<evidence type="ECO:0000256" key="1">
    <source>
        <dbReference type="ARBA" id="ARBA00001946"/>
    </source>
</evidence>
<dbReference type="GO" id="GO:0006260">
    <property type="term" value="P:DNA replication"/>
    <property type="evidence" value="ECO:0007669"/>
    <property type="project" value="UniProtKB-KW"/>
</dbReference>
<keyword evidence="9" id="KW-0234">DNA repair</keyword>
<evidence type="ECO:0000256" key="13">
    <source>
        <dbReference type="PIRSR" id="PIRSR603561-2"/>
    </source>
</evidence>
<keyword evidence="7 15" id="KW-0378">Hydrolase</keyword>
<feature type="binding site" evidence="13">
    <location>
        <position position="35"/>
    </location>
    <ligand>
        <name>Mg(2+)</name>
        <dbReference type="ChEBI" id="CHEBI:18420"/>
    </ligand>
</feature>
<accession>A0A174CMC7</accession>